<comment type="subcellular location">
    <subcellularLocation>
        <location evidence="2">Membrane</location>
    </subcellularLocation>
    <subcellularLocation>
        <location evidence="11">Mitochondrion inner membrane</location>
        <topology evidence="11">Single-pass membrane protein</topology>
    </subcellularLocation>
</comment>
<evidence type="ECO:0000256" key="8">
    <source>
        <dbReference type="ARBA" id="ARBA00023136"/>
    </source>
</evidence>
<name>A0A067N3X8_BOTB1</name>
<comment type="subunit">
    <text evidence="11">Component of the mitochondrial contact site and cristae organizing system (MICOS) complex.</text>
</comment>
<dbReference type="HOGENOM" id="CLU_177949_0_0_1"/>
<dbReference type="GO" id="GO:0044284">
    <property type="term" value="C:mitochondrial crista junction"/>
    <property type="evidence" value="ECO:0007669"/>
    <property type="project" value="InterPro"/>
</dbReference>
<keyword evidence="6" id="KW-1133">Transmembrane helix</keyword>
<dbReference type="InParanoid" id="A0A067N3X8"/>
<protein>
    <recommendedName>
        <fullName evidence="4 11">MICOS complex subunit MIC12</fullName>
    </recommendedName>
    <alternativeName>
        <fullName evidence="10 11">Altered inheritance of mitochondria protein 5, mitochondrial</fullName>
    </alternativeName>
    <alternativeName>
        <fullName evidence="9 11">Found in mitochondrial proteome protein 51</fullName>
    </alternativeName>
</protein>
<proteinExistence type="inferred from homology"/>
<keyword evidence="5" id="KW-0812">Transmembrane</keyword>
<keyword evidence="13" id="KW-1185">Reference proteome</keyword>
<reference evidence="13" key="1">
    <citation type="journal article" date="2014" name="Proc. Natl. Acad. Sci. U.S.A.">
        <title>Extensive sampling of basidiomycete genomes demonstrates inadequacy of the white-rot/brown-rot paradigm for wood decay fungi.</title>
        <authorList>
            <person name="Riley R."/>
            <person name="Salamov A.A."/>
            <person name="Brown D.W."/>
            <person name="Nagy L.G."/>
            <person name="Floudas D."/>
            <person name="Held B.W."/>
            <person name="Levasseur A."/>
            <person name="Lombard V."/>
            <person name="Morin E."/>
            <person name="Otillar R."/>
            <person name="Lindquist E.A."/>
            <person name="Sun H."/>
            <person name="LaButti K.M."/>
            <person name="Schmutz J."/>
            <person name="Jabbour D."/>
            <person name="Luo H."/>
            <person name="Baker S.E."/>
            <person name="Pisabarro A.G."/>
            <person name="Walton J.D."/>
            <person name="Blanchette R.A."/>
            <person name="Henrissat B."/>
            <person name="Martin F."/>
            <person name="Cullen D."/>
            <person name="Hibbett D.S."/>
            <person name="Grigoriev I.V."/>
        </authorList>
    </citation>
    <scope>NUCLEOTIDE SEQUENCE [LARGE SCALE GENOMIC DNA]</scope>
    <source>
        <strain evidence="13">FD-172 SS1</strain>
    </source>
</reference>
<evidence type="ECO:0000256" key="6">
    <source>
        <dbReference type="ARBA" id="ARBA00022989"/>
    </source>
</evidence>
<sequence>MSFVVGTLTGGLVAGAIYYSFSYTIHTQTYKSRTRLHALAQELESPSIPQPLPASERITRPQFEDLLKKGWNDQVEGAVNQLRGITIDWERVWNKAKQVGGTIGGNEH</sequence>
<keyword evidence="8" id="KW-0472">Membrane</keyword>
<dbReference type="InterPro" id="IPR031463">
    <property type="entry name" value="Mic12"/>
</dbReference>
<organism evidence="12 13">
    <name type="scientific">Botryobasidium botryosum (strain FD-172 SS1)</name>
    <dbReference type="NCBI Taxonomy" id="930990"/>
    <lineage>
        <taxon>Eukaryota</taxon>
        <taxon>Fungi</taxon>
        <taxon>Dikarya</taxon>
        <taxon>Basidiomycota</taxon>
        <taxon>Agaricomycotina</taxon>
        <taxon>Agaricomycetes</taxon>
        <taxon>Cantharellales</taxon>
        <taxon>Botryobasidiaceae</taxon>
        <taxon>Botryobasidium</taxon>
    </lineage>
</organism>
<dbReference type="AlphaFoldDB" id="A0A067N3X8"/>
<keyword evidence="11" id="KW-0999">Mitochondrion inner membrane</keyword>
<gene>
    <name evidence="12" type="ORF">BOTBODRAFT_26107</name>
</gene>
<evidence type="ECO:0000256" key="9">
    <source>
        <dbReference type="ARBA" id="ARBA00032159"/>
    </source>
</evidence>
<evidence type="ECO:0000256" key="7">
    <source>
        <dbReference type="ARBA" id="ARBA00023128"/>
    </source>
</evidence>
<evidence type="ECO:0000313" key="12">
    <source>
        <dbReference type="EMBL" id="KDQ21680.1"/>
    </source>
</evidence>
<evidence type="ECO:0000256" key="10">
    <source>
        <dbReference type="ARBA" id="ARBA00032985"/>
    </source>
</evidence>
<dbReference type="GO" id="GO:0042407">
    <property type="term" value="P:cristae formation"/>
    <property type="evidence" value="ECO:0007669"/>
    <property type="project" value="InterPro"/>
</dbReference>
<dbReference type="OrthoDB" id="3351225at2759"/>
<evidence type="ECO:0000313" key="13">
    <source>
        <dbReference type="Proteomes" id="UP000027195"/>
    </source>
</evidence>
<dbReference type="Pfam" id="PF17050">
    <property type="entry name" value="AIM5"/>
    <property type="match status" value="1"/>
</dbReference>
<dbReference type="Proteomes" id="UP000027195">
    <property type="component" value="Unassembled WGS sequence"/>
</dbReference>
<evidence type="ECO:0000256" key="2">
    <source>
        <dbReference type="ARBA" id="ARBA00004370"/>
    </source>
</evidence>
<accession>A0A067N3X8</accession>
<keyword evidence="7 11" id="KW-0496">Mitochondrion</keyword>
<evidence type="ECO:0000256" key="4">
    <source>
        <dbReference type="ARBA" id="ARBA00018170"/>
    </source>
</evidence>
<dbReference type="GO" id="GO:0061617">
    <property type="term" value="C:MICOS complex"/>
    <property type="evidence" value="ECO:0007669"/>
    <property type="project" value="UniProtKB-UniRule"/>
</dbReference>
<dbReference type="EMBL" id="KL198016">
    <property type="protein sequence ID" value="KDQ21680.1"/>
    <property type="molecule type" value="Genomic_DNA"/>
</dbReference>
<evidence type="ECO:0000256" key="11">
    <source>
        <dbReference type="RuleBase" id="RU363010"/>
    </source>
</evidence>
<evidence type="ECO:0000256" key="1">
    <source>
        <dbReference type="ARBA" id="ARBA00002689"/>
    </source>
</evidence>
<comment type="similarity">
    <text evidence="3 11">Belongs to the MICOS complex subunit Mic12 family.</text>
</comment>
<evidence type="ECO:0000256" key="5">
    <source>
        <dbReference type="ARBA" id="ARBA00022692"/>
    </source>
</evidence>
<comment type="function">
    <text evidence="1 11">Component of the MICOS complex, a large protein complex of the mitochondrial inner membrane that plays crucial roles in the maintenance of crista junctions, inner membrane architecture, and formation of contact sites to the outer membrane.</text>
</comment>
<evidence type="ECO:0000256" key="3">
    <source>
        <dbReference type="ARBA" id="ARBA00009188"/>
    </source>
</evidence>